<dbReference type="GO" id="GO:0008811">
    <property type="term" value="F:chloramphenicol O-acetyltransferase activity"/>
    <property type="evidence" value="ECO:0007669"/>
    <property type="project" value="InterPro"/>
</dbReference>
<dbReference type="PANTHER" id="PTHR38474">
    <property type="entry name" value="SLR0299 PROTEIN"/>
    <property type="match status" value="1"/>
</dbReference>
<evidence type="ECO:0000256" key="1">
    <source>
        <dbReference type="PIRSR" id="PIRSR000440-1"/>
    </source>
</evidence>
<feature type="active site" description="Proton acceptor" evidence="1">
    <location>
        <position position="190"/>
    </location>
</feature>
<dbReference type="InterPro" id="IPR023213">
    <property type="entry name" value="CAT-like_dom_sf"/>
</dbReference>
<evidence type="ECO:0000313" key="2">
    <source>
        <dbReference type="EMBL" id="MST97325.1"/>
    </source>
</evidence>
<dbReference type="PIRSF" id="PIRSF000440">
    <property type="entry name" value="CAT"/>
    <property type="match status" value="1"/>
</dbReference>
<reference evidence="2 3" key="1">
    <citation type="submission" date="2019-08" db="EMBL/GenBank/DDBJ databases">
        <title>In-depth cultivation of the pig gut microbiome towards novel bacterial diversity and tailored functional studies.</title>
        <authorList>
            <person name="Wylensek D."/>
            <person name="Hitch T.C.A."/>
            <person name="Clavel T."/>
        </authorList>
    </citation>
    <scope>NUCLEOTIDE SEQUENCE [LARGE SCALE GENOMIC DNA]</scope>
    <source>
        <strain evidence="2 3">BBE-744-WT-12</strain>
    </source>
</reference>
<dbReference type="Pfam" id="PF00302">
    <property type="entry name" value="CAT"/>
    <property type="match status" value="1"/>
</dbReference>
<dbReference type="InterPro" id="IPR001707">
    <property type="entry name" value="Cmp_AcTrfase"/>
</dbReference>
<comment type="caution">
    <text evidence="2">The sequence shown here is derived from an EMBL/GenBank/DDBJ whole genome shotgun (WGS) entry which is preliminary data.</text>
</comment>
<dbReference type="SUPFAM" id="SSF52777">
    <property type="entry name" value="CoA-dependent acyltransferases"/>
    <property type="match status" value="1"/>
</dbReference>
<evidence type="ECO:0000313" key="3">
    <source>
        <dbReference type="Proteomes" id="UP000435649"/>
    </source>
</evidence>
<sequence length="216" mass="24629">MKKAEFLPFDPENWPRRSHFEHYRKSGCSFNLTAKVNIRSFLDTCRRTGVRSYPALAVLVTQTVNRIPEFRTAVDADGRPGYWEYVSPSLPVFHEEDHTFSCFCTPYDPDARNFYDALTADLERRSRERGILLGEFPPNLVHLSCLPWFPTTAFSLELQDAGCLAPVITWGRYESADGRTLLPVSLRLNHAAADGWHASLFLRLLEESAANFNILS</sequence>
<accession>A0A844G352</accession>
<keyword evidence="2" id="KW-0808">Transferase</keyword>
<dbReference type="RefSeq" id="WP_154418207.1">
    <property type="nucleotide sequence ID" value="NZ_VUNS01000009.1"/>
</dbReference>
<protein>
    <submittedName>
        <fullName evidence="2">Type A chloramphenicol O-acetyltransferase</fullName>
    </submittedName>
</protein>
<organism evidence="2 3">
    <name type="scientific">Victivallis lenta</name>
    <dbReference type="NCBI Taxonomy" id="2606640"/>
    <lineage>
        <taxon>Bacteria</taxon>
        <taxon>Pseudomonadati</taxon>
        <taxon>Lentisphaerota</taxon>
        <taxon>Lentisphaeria</taxon>
        <taxon>Victivallales</taxon>
        <taxon>Victivallaceae</taxon>
        <taxon>Victivallis</taxon>
    </lineage>
</organism>
<dbReference type="Proteomes" id="UP000435649">
    <property type="component" value="Unassembled WGS sequence"/>
</dbReference>
<dbReference type="Gene3D" id="3.30.559.10">
    <property type="entry name" value="Chloramphenicol acetyltransferase-like domain"/>
    <property type="match status" value="1"/>
</dbReference>
<dbReference type="PANTHER" id="PTHR38474:SF2">
    <property type="entry name" value="CHLORAMPHENICOL ACETYLTRANSFERASE"/>
    <property type="match status" value="1"/>
</dbReference>
<dbReference type="SMART" id="SM01059">
    <property type="entry name" value="CAT"/>
    <property type="match status" value="1"/>
</dbReference>
<dbReference type="EMBL" id="VUNS01000009">
    <property type="protein sequence ID" value="MST97325.1"/>
    <property type="molecule type" value="Genomic_DNA"/>
</dbReference>
<dbReference type="AlphaFoldDB" id="A0A844G352"/>
<keyword evidence="3" id="KW-1185">Reference proteome</keyword>
<gene>
    <name evidence="2" type="ORF">FYJ85_09755</name>
</gene>
<proteinExistence type="predicted"/>
<name>A0A844G352_9BACT</name>